<dbReference type="InterPro" id="IPR024731">
    <property type="entry name" value="NELL2-like_EGF"/>
</dbReference>
<reference evidence="5" key="1">
    <citation type="journal article" date="2000" name="Mol. Biochem. Parasitol.">
        <title>Molecular characterization of a novel microneme antigen in Neospora caninum.</title>
        <authorList>
            <person name="Sonda S."/>
            <person name="Fuchs N."/>
            <person name="Gottstein B."/>
            <person name="Hemphill A."/>
        </authorList>
    </citation>
    <scope>NUCLEOTIDE SEQUENCE</scope>
    <source>
        <strain evidence="5">Nc-1</strain>
    </source>
</reference>
<dbReference type="Pfam" id="PF12947">
    <property type="entry name" value="EGF_3"/>
    <property type="match status" value="1"/>
</dbReference>
<protein>
    <submittedName>
        <fullName evidence="5">Microneme protein Nc-P38</fullName>
    </submittedName>
</protein>
<evidence type="ECO:0000259" key="4">
    <source>
        <dbReference type="PROSITE" id="PS50026"/>
    </source>
</evidence>
<dbReference type="InterPro" id="IPR000742">
    <property type="entry name" value="EGF"/>
</dbReference>
<evidence type="ECO:0000313" key="5">
    <source>
        <dbReference type="EMBL" id="AAF19184.1"/>
    </source>
</evidence>
<evidence type="ECO:0000256" key="3">
    <source>
        <dbReference type="PROSITE-ProRule" id="PRU00076"/>
    </source>
</evidence>
<evidence type="ECO:0000256" key="2">
    <source>
        <dbReference type="ARBA" id="ARBA00023157"/>
    </source>
</evidence>
<proteinExistence type="evidence at transcript level"/>
<accession>Q9U483</accession>
<dbReference type="SMART" id="SM00181">
    <property type="entry name" value="EGF"/>
    <property type="match status" value="4"/>
</dbReference>
<dbReference type="AlphaFoldDB" id="Q9U483"/>
<evidence type="ECO:0000256" key="1">
    <source>
        <dbReference type="ARBA" id="ARBA00022536"/>
    </source>
</evidence>
<keyword evidence="1 3" id="KW-0245">EGF-like domain</keyword>
<dbReference type="Gene3D" id="2.10.25.10">
    <property type="entry name" value="Laminin"/>
    <property type="match status" value="1"/>
</dbReference>
<dbReference type="EMBL" id="AF198615">
    <property type="protein sequence ID" value="AAF19184.1"/>
    <property type="molecule type" value="mRNA"/>
</dbReference>
<sequence>MRGGASALVQALTVSGAVWMSPAEALTVQKSSHLAQLENSQHVEGVAESLALSPSFLASGISSEVSYALATDDGTLICAISSEGQPCRNRQLHTNHGYITGASCPNGLCCSKTMCGAGGCGEFCSSSWVFCSTGLIYHADKSYGGDCSCEKQQHQCHKDAECVEDLNAGGSVRCRCKDGFMGDGKTCKPDPCQSRGNEKCGSNGSCIVVDANRYTCACGEGEVLEPTLEGGYSCKKTGCNAYSEYCNPGRCIDDASQPSRYTCECPQDSWRTTEGKNPMCYPTCEEMGGKDKCGPGSCRAIGKDKYACDCPAGYSRSMTSQSEEKCVQGAEASLAERCEKELGISLSASNAKCDCSKCGTAR</sequence>
<organism evidence="5">
    <name type="scientific">Neospora caninum</name>
    <name type="common">Coccidian parasite</name>
    <dbReference type="NCBI Taxonomy" id="29176"/>
    <lineage>
        <taxon>Eukaryota</taxon>
        <taxon>Sar</taxon>
        <taxon>Alveolata</taxon>
        <taxon>Apicomplexa</taxon>
        <taxon>Conoidasida</taxon>
        <taxon>Coccidia</taxon>
        <taxon>Eucoccidiorida</taxon>
        <taxon>Eimeriorina</taxon>
        <taxon>Sarcocystidae</taxon>
        <taxon>Neospora</taxon>
    </lineage>
</organism>
<name>Q9U483_NEOCA</name>
<feature type="domain" description="EGF-like" evidence="4">
    <location>
        <begin position="148"/>
        <end position="188"/>
    </location>
</feature>
<comment type="caution">
    <text evidence="3">Lacks conserved residue(s) required for the propagation of feature annotation.</text>
</comment>
<keyword evidence="2" id="KW-1015">Disulfide bond</keyword>
<dbReference type="PROSITE" id="PS01186">
    <property type="entry name" value="EGF_2"/>
    <property type="match status" value="1"/>
</dbReference>
<dbReference type="VEuPathDB" id="ToxoDB:NCLIV_010600"/>
<dbReference type="PROSITE" id="PS50026">
    <property type="entry name" value="EGF_3"/>
    <property type="match status" value="1"/>
</dbReference>